<keyword evidence="7" id="KW-1185">Reference proteome</keyword>
<keyword evidence="3" id="KW-0560">Oxidoreductase</keyword>
<dbReference type="AlphaFoldDB" id="A0A840CV25"/>
<gene>
    <name evidence="6" type="ORF">GGR21_003955</name>
</gene>
<keyword evidence="4" id="KW-0408">Iron</keyword>
<dbReference type="GO" id="GO:0046872">
    <property type="term" value="F:metal ion binding"/>
    <property type="evidence" value="ECO:0007669"/>
    <property type="project" value="UniProtKB-KW"/>
</dbReference>
<evidence type="ECO:0000256" key="4">
    <source>
        <dbReference type="ARBA" id="ARBA00023004"/>
    </source>
</evidence>
<dbReference type="SUPFAM" id="SSF51905">
    <property type="entry name" value="FAD/NAD(P)-binding domain"/>
    <property type="match status" value="1"/>
</dbReference>
<dbReference type="PROSITE" id="PS51257">
    <property type="entry name" value="PROKAR_LIPOPROTEIN"/>
    <property type="match status" value="1"/>
</dbReference>
<dbReference type="InterPro" id="IPR039650">
    <property type="entry name" value="HdrA-like"/>
</dbReference>
<protein>
    <recommendedName>
        <fullName evidence="8">FAD dependent oxidoreductase</fullName>
    </recommendedName>
</protein>
<evidence type="ECO:0000256" key="1">
    <source>
        <dbReference type="ARBA" id="ARBA00022485"/>
    </source>
</evidence>
<evidence type="ECO:0000256" key="2">
    <source>
        <dbReference type="ARBA" id="ARBA00022723"/>
    </source>
</evidence>
<evidence type="ECO:0000256" key="3">
    <source>
        <dbReference type="ARBA" id="ARBA00023002"/>
    </source>
</evidence>
<dbReference type="EMBL" id="JACIEP010000021">
    <property type="protein sequence ID" value="MBB4038028.1"/>
    <property type="molecule type" value="Genomic_DNA"/>
</dbReference>
<organism evidence="6 7">
    <name type="scientific">Dysgonomonas hofstadii</name>
    <dbReference type="NCBI Taxonomy" id="637886"/>
    <lineage>
        <taxon>Bacteria</taxon>
        <taxon>Pseudomonadati</taxon>
        <taxon>Bacteroidota</taxon>
        <taxon>Bacteroidia</taxon>
        <taxon>Bacteroidales</taxon>
        <taxon>Dysgonomonadaceae</taxon>
        <taxon>Dysgonomonas</taxon>
    </lineage>
</organism>
<evidence type="ECO:0000313" key="6">
    <source>
        <dbReference type="EMBL" id="MBB4038028.1"/>
    </source>
</evidence>
<dbReference type="PANTHER" id="PTHR43498:SF1">
    <property type="entry name" value="COB--COM HETERODISULFIDE REDUCTASE IRON-SULFUR SUBUNIT A"/>
    <property type="match status" value="1"/>
</dbReference>
<dbReference type="Proteomes" id="UP000555103">
    <property type="component" value="Unassembled WGS sequence"/>
</dbReference>
<evidence type="ECO:0008006" key="8">
    <source>
        <dbReference type="Google" id="ProtNLM"/>
    </source>
</evidence>
<evidence type="ECO:0000313" key="7">
    <source>
        <dbReference type="Proteomes" id="UP000555103"/>
    </source>
</evidence>
<comment type="caution">
    <text evidence="6">The sequence shown here is derived from an EMBL/GenBank/DDBJ whole genome shotgun (WGS) entry which is preliminary data.</text>
</comment>
<dbReference type="GO" id="GO:0051539">
    <property type="term" value="F:4 iron, 4 sulfur cluster binding"/>
    <property type="evidence" value="ECO:0007669"/>
    <property type="project" value="UniProtKB-KW"/>
</dbReference>
<keyword evidence="1" id="KW-0004">4Fe-4S</keyword>
<proteinExistence type="predicted"/>
<reference evidence="6 7" key="1">
    <citation type="submission" date="2020-08" db="EMBL/GenBank/DDBJ databases">
        <title>Genomic Encyclopedia of Type Strains, Phase IV (KMG-IV): sequencing the most valuable type-strain genomes for metagenomic binning, comparative biology and taxonomic classification.</title>
        <authorList>
            <person name="Goeker M."/>
        </authorList>
    </citation>
    <scope>NUCLEOTIDE SEQUENCE [LARGE SCALE GENOMIC DNA]</scope>
    <source>
        <strain evidence="6 7">DSM 104969</strain>
    </source>
</reference>
<dbReference type="GO" id="GO:0016491">
    <property type="term" value="F:oxidoreductase activity"/>
    <property type="evidence" value="ECO:0007669"/>
    <property type="project" value="UniProtKB-KW"/>
</dbReference>
<accession>A0A840CV25</accession>
<name>A0A840CV25_9BACT</name>
<dbReference type="PANTHER" id="PTHR43498">
    <property type="entry name" value="FERREDOXIN:COB-COM HETERODISULFIDE REDUCTASE SUBUNIT A"/>
    <property type="match status" value="1"/>
</dbReference>
<sequence length="607" mass="67716">MNKAVLLSYIFILVFSISVISCKNTQSKKEITTDILVIGGTTSGTSAGISAARKGVKTLIVEETPWLGGMFTAQGVGACDGNHNLHSGIWNEFREKLRNHYGGADKVRTGWVSSTLFEPHIGDSIFKSMAAAEKDLEVMHGYFFENILKDGNNVKGAVFSNDKNQKLIVHAKITIDATDIGESLKTAGAGYRLGMDSKNETGEKGAPENANDIVQDLTWVAILKDYGERADKTIPQPEGYNPEVFQGCCKETVDSVKIDCQQMLEYGKMPNNKYMINWPKFGNDIYLNVIELPREEREKELQKAKDHTLCFIYFIQHELGFKHIGLADDEFDTPDKLAYKPYHREGRRLKGLSYLTFNHVENPYNQKELLYRTGISVGDYPVDHHHAKNPDAPKIGFDPVPSFNIPLGSLIPESVDGLIVSDKAISVSNLINGSTRLQPVVLLTGQAAGILAALSVIEDKQPREVLIRDVQSALLKEKAYIMPLFDIQPSDPDFEVIQKISATGILNTIGEPWGWANRTWFYPDTTITVTEFTKGLNSFNPESEIVNDNKLLTEETAVKYINRIAGQEKTGEKIYSNKPITKRELAKILDSSLDPFNKEIVFDGHYK</sequence>
<dbReference type="InterPro" id="IPR036188">
    <property type="entry name" value="FAD/NAD-bd_sf"/>
</dbReference>
<keyword evidence="2" id="KW-0479">Metal-binding</keyword>
<dbReference type="Gene3D" id="3.50.50.60">
    <property type="entry name" value="FAD/NAD(P)-binding domain"/>
    <property type="match status" value="1"/>
</dbReference>
<dbReference type="RefSeq" id="WP_183308869.1">
    <property type="nucleotide sequence ID" value="NZ_JACIEP010000021.1"/>
</dbReference>
<keyword evidence="5" id="KW-0411">Iron-sulfur</keyword>
<dbReference type="Pfam" id="PF12831">
    <property type="entry name" value="FAD_oxidored"/>
    <property type="match status" value="1"/>
</dbReference>
<evidence type="ECO:0000256" key="5">
    <source>
        <dbReference type="ARBA" id="ARBA00023014"/>
    </source>
</evidence>